<evidence type="ECO:0000313" key="2">
    <source>
        <dbReference type="EMBL" id="WMV37847.1"/>
    </source>
</evidence>
<name>A0AAF0ZEM6_SOLVR</name>
<feature type="region of interest" description="Disordered" evidence="1">
    <location>
        <begin position="143"/>
        <end position="164"/>
    </location>
</feature>
<evidence type="ECO:0000313" key="3">
    <source>
        <dbReference type="Proteomes" id="UP001234989"/>
    </source>
</evidence>
<gene>
    <name evidence="2" type="ORF">MTR67_031232</name>
</gene>
<reference evidence="2" key="1">
    <citation type="submission" date="2023-08" db="EMBL/GenBank/DDBJ databases">
        <title>A de novo genome assembly of Solanum verrucosum Schlechtendal, a Mexican diploid species geographically isolated from the other diploid A-genome species in potato relatives.</title>
        <authorList>
            <person name="Hosaka K."/>
        </authorList>
    </citation>
    <scope>NUCLEOTIDE SEQUENCE</scope>
    <source>
        <tissue evidence="2">Young leaves</tissue>
    </source>
</reference>
<dbReference type="Proteomes" id="UP001234989">
    <property type="component" value="Chromosome 7"/>
</dbReference>
<protein>
    <recommendedName>
        <fullName evidence="4">Gag-pol polyprotein</fullName>
    </recommendedName>
</protein>
<keyword evidence="3" id="KW-1185">Reference proteome</keyword>
<feature type="region of interest" description="Disordered" evidence="1">
    <location>
        <begin position="62"/>
        <end position="129"/>
    </location>
</feature>
<dbReference type="EMBL" id="CP133618">
    <property type="protein sequence ID" value="WMV37847.1"/>
    <property type="molecule type" value="Genomic_DNA"/>
</dbReference>
<organism evidence="2 3">
    <name type="scientific">Solanum verrucosum</name>
    <dbReference type="NCBI Taxonomy" id="315347"/>
    <lineage>
        <taxon>Eukaryota</taxon>
        <taxon>Viridiplantae</taxon>
        <taxon>Streptophyta</taxon>
        <taxon>Embryophyta</taxon>
        <taxon>Tracheophyta</taxon>
        <taxon>Spermatophyta</taxon>
        <taxon>Magnoliopsida</taxon>
        <taxon>eudicotyledons</taxon>
        <taxon>Gunneridae</taxon>
        <taxon>Pentapetalae</taxon>
        <taxon>asterids</taxon>
        <taxon>lamiids</taxon>
        <taxon>Solanales</taxon>
        <taxon>Solanaceae</taxon>
        <taxon>Solanoideae</taxon>
        <taxon>Solaneae</taxon>
        <taxon>Solanum</taxon>
    </lineage>
</organism>
<proteinExistence type="predicted"/>
<evidence type="ECO:0008006" key="4">
    <source>
        <dbReference type="Google" id="ProtNLM"/>
    </source>
</evidence>
<evidence type="ECO:0000256" key="1">
    <source>
        <dbReference type="SAM" id="MobiDB-lite"/>
    </source>
</evidence>
<dbReference type="AlphaFoldDB" id="A0AAF0ZEM6"/>
<sequence length="164" mass="18467">MMAQDNREVVAPVNPSVGMMVTRVRDFIRMNPPDFHGSNIEKDPQDFIDEVYKVLMIMGVTQGDNRRRAQPYPSSDPSGGREQDRFYALQTQKDHKGSPDAIIGKLRGSALATGQGPRASKRPVKLQTDREVVREGQDFFMTRLKGRGADDDPFRASSDPIRQF</sequence>
<accession>A0AAF0ZEM6</accession>